<accession>A0AAN8TYW4</accession>
<reference evidence="1 2" key="1">
    <citation type="submission" date="2024-02" db="EMBL/GenBank/DDBJ databases">
        <title>de novo genome assembly of Solanum bulbocastanum strain 11H21.</title>
        <authorList>
            <person name="Hosaka A.J."/>
        </authorList>
    </citation>
    <scope>NUCLEOTIDE SEQUENCE [LARGE SCALE GENOMIC DNA]</scope>
    <source>
        <tissue evidence="1">Young leaves</tissue>
    </source>
</reference>
<comment type="caution">
    <text evidence="1">The sequence shown here is derived from an EMBL/GenBank/DDBJ whole genome shotgun (WGS) entry which is preliminary data.</text>
</comment>
<organism evidence="1 2">
    <name type="scientific">Solanum bulbocastanum</name>
    <name type="common">Wild potato</name>
    <dbReference type="NCBI Taxonomy" id="147425"/>
    <lineage>
        <taxon>Eukaryota</taxon>
        <taxon>Viridiplantae</taxon>
        <taxon>Streptophyta</taxon>
        <taxon>Embryophyta</taxon>
        <taxon>Tracheophyta</taxon>
        <taxon>Spermatophyta</taxon>
        <taxon>Magnoliopsida</taxon>
        <taxon>eudicotyledons</taxon>
        <taxon>Gunneridae</taxon>
        <taxon>Pentapetalae</taxon>
        <taxon>asterids</taxon>
        <taxon>lamiids</taxon>
        <taxon>Solanales</taxon>
        <taxon>Solanaceae</taxon>
        <taxon>Solanoideae</taxon>
        <taxon>Solaneae</taxon>
        <taxon>Solanum</taxon>
    </lineage>
</organism>
<dbReference type="EMBL" id="JBANQN010000004">
    <property type="protein sequence ID" value="KAK6792786.1"/>
    <property type="molecule type" value="Genomic_DNA"/>
</dbReference>
<sequence length="135" mass="14515">MIQEHQLLSLLHTEGHQHEDLPVLRDKVTSDVSGGTPAWNNGELVETASCASSSSTSTTTSCFGCHGGVSSRFAGPPPIPSRDWDQSVLWNRSTMGVCPRSYKIHTHRQSYNGEVVVETASFASSIFSSSSTTTS</sequence>
<protein>
    <submittedName>
        <fullName evidence="1">Uncharacterized protein</fullName>
    </submittedName>
</protein>
<dbReference type="Proteomes" id="UP001371456">
    <property type="component" value="Unassembled WGS sequence"/>
</dbReference>
<proteinExistence type="predicted"/>
<dbReference type="AlphaFoldDB" id="A0AAN8TYW4"/>
<gene>
    <name evidence="1" type="ORF">RDI58_011867</name>
</gene>
<evidence type="ECO:0000313" key="1">
    <source>
        <dbReference type="EMBL" id="KAK6792786.1"/>
    </source>
</evidence>
<evidence type="ECO:0000313" key="2">
    <source>
        <dbReference type="Proteomes" id="UP001371456"/>
    </source>
</evidence>
<keyword evidence="2" id="KW-1185">Reference proteome</keyword>
<name>A0AAN8TYW4_SOLBU</name>